<dbReference type="InterPro" id="IPR021373">
    <property type="entry name" value="DUF2993"/>
</dbReference>
<reference evidence="2" key="1">
    <citation type="journal article" date="2019" name="Int. J. Syst. Evol. Microbiol.">
        <title>The Global Catalogue of Microorganisms (GCM) 10K type strain sequencing project: providing services to taxonomists for standard genome sequencing and annotation.</title>
        <authorList>
            <consortium name="The Broad Institute Genomics Platform"/>
            <consortium name="The Broad Institute Genome Sequencing Center for Infectious Disease"/>
            <person name="Wu L."/>
            <person name="Ma J."/>
        </authorList>
    </citation>
    <scope>NUCLEOTIDE SEQUENCE [LARGE SCALE GENOMIC DNA]</scope>
    <source>
        <strain evidence="2">CCUG 62974</strain>
    </source>
</reference>
<dbReference type="Pfam" id="PF11209">
    <property type="entry name" value="LmeA"/>
    <property type="match status" value="1"/>
</dbReference>
<dbReference type="EMBL" id="JBHTHX010000058">
    <property type="protein sequence ID" value="MFD0883650.1"/>
    <property type="molecule type" value="Genomic_DNA"/>
</dbReference>
<keyword evidence="2" id="KW-1185">Reference proteome</keyword>
<evidence type="ECO:0000313" key="2">
    <source>
        <dbReference type="Proteomes" id="UP001597024"/>
    </source>
</evidence>
<evidence type="ECO:0000313" key="1">
    <source>
        <dbReference type="EMBL" id="MFD0883650.1"/>
    </source>
</evidence>
<name>A0ABW3DIB9_9ACTN</name>
<proteinExistence type="predicted"/>
<gene>
    <name evidence="1" type="ORF">ACFQ08_03640</name>
</gene>
<comment type="caution">
    <text evidence="1">The sequence shown here is derived from an EMBL/GenBank/DDBJ whole genome shotgun (WGS) entry which is preliminary data.</text>
</comment>
<organism evidence="1 2">
    <name type="scientific">Streptosporangium algeriense</name>
    <dbReference type="NCBI Taxonomy" id="1682748"/>
    <lineage>
        <taxon>Bacteria</taxon>
        <taxon>Bacillati</taxon>
        <taxon>Actinomycetota</taxon>
        <taxon>Actinomycetes</taxon>
        <taxon>Streptosporangiales</taxon>
        <taxon>Streptosporangiaceae</taxon>
        <taxon>Streptosporangium</taxon>
    </lineage>
</organism>
<protein>
    <submittedName>
        <fullName evidence="1">DUF2993 domain-containing protein</fullName>
    </submittedName>
</protein>
<sequence>MRRLVAFLVLLLVLVAILDRVAVTGAQRELARQATARYDLESPPEVSILGIPFLTQAISGRYDEVKVAAGPMVLNGLRLSSVDFTLHDVTAPLSDLVLRSDQAEIRAGRVEGAVVVPLDVLNQRAPRGIKVAVDGDTLTVNGQVTVLGQKVPVKADLKIGVSKGEIRFSPERVTVGGGVPVPEPERFIDYRIPIKNLPFGVKITGVRVVPQGIQVSGEAADVPLHG</sequence>
<dbReference type="Proteomes" id="UP001597024">
    <property type="component" value="Unassembled WGS sequence"/>
</dbReference>
<accession>A0ABW3DIB9</accession>